<evidence type="ECO:0000313" key="3">
    <source>
        <dbReference type="Proteomes" id="UP000192333"/>
    </source>
</evidence>
<dbReference type="EMBL" id="LT838813">
    <property type="protein sequence ID" value="SMD45776.1"/>
    <property type="molecule type" value="Genomic_DNA"/>
</dbReference>
<accession>A0A1W2HB24</accession>
<dbReference type="RefSeq" id="WP_084122752.1">
    <property type="nucleotide sequence ID" value="NZ_LT838813.1"/>
</dbReference>
<organism evidence="2 3">
    <name type="scientific">Aquiflexum balticum DSM 16537</name>
    <dbReference type="NCBI Taxonomy" id="758820"/>
    <lineage>
        <taxon>Bacteria</taxon>
        <taxon>Pseudomonadati</taxon>
        <taxon>Bacteroidota</taxon>
        <taxon>Cytophagia</taxon>
        <taxon>Cytophagales</taxon>
        <taxon>Cyclobacteriaceae</taxon>
        <taxon>Aquiflexum</taxon>
    </lineage>
</organism>
<dbReference type="STRING" id="758820.SAMN00777080_4444"/>
<name>A0A1W2HB24_9BACT</name>
<dbReference type="OrthoDB" id="9798540at2"/>
<reference evidence="3" key="1">
    <citation type="submission" date="2017-04" db="EMBL/GenBank/DDBJ databases">
        <authorList>
            <person name="Varghese N."/>
            <person name="Submissions S."/>
        </authorList>
    </citation>
    <scope>NUCLEOTIDE SEQUENCE [LARGE SCALE GENOMIC DNA]</scope>
    <source>
        <strain evidence="3">DSM 16537</strain>
    </source>
</reference>
<protein>
    <submittedName>
        <fullName evidence="2">MTH538 TIR-like domain</fullName>
    </submittedName>
</protein>
<dbReference type="Pfam" id="PF08937">
    <property type="entry name" value="ThsB_TIR"/>
    <property type="match status" value="1"/>
</dbReference>
<dbReference type="Proteomes" id="UP000192333">
    <property type="component" value="Chromosome I"/>
</dbReference>
<evidence type="ECO:0000259" key="1">
    <source>
        <dbReference type="Pfam" id="PF08937"/>
    </source>
</evidence>
<dbReference type="InterPro" id="IPR015032">
    <property type="entry name" value="ThsB__TIR-like_domain"/>
</dbReference>
<gene>
    <name evidence="2" type="ORF">SAMN00777080_4444</name>
</gene>
<feature type="domain" description="Thoeris protein ThsB TIR-like" evidence="1">
    <location>
        <begin position="39"/>
        <end position="138"/>
    </location>
</feature>
<proteinExistence type="predicted"/>
<sequence length="234" mass="27401">MGRKVFVSYKYGDTLVRDMKKRDLKIVGGNLNFISRPTRARDYVDELQKKIGKDNINLGEKDGESLRDFSDNHIETLLKQRIRQCSVTIVLISKGMQEILIPEEDQWIPWEVSYSLRVVSIGERRKQMNAVLGIVIPDETGTYAWYYTENRACNSVTHQTSKLFKILRDNMFNIIDKEIKECNGTKIHVNSEPSFIKTVKWDDFMNSNDHDFYIERAIEIKDDKNNYDVHINLD</sequence>
<dbReference type="AlphaFoldDB" id="A0A1W2HB24"/>
<keyword evidence="3" id="KW-1185">Reference proteome</keyword>
<evidence type="ECO:0000313" key="2">
    <source>
        <dbReference type="EMBL" id="SMD45776.1"/>
    </source>
</evidence>